<evidence type="ECO:0000256" key="2">
    <source>
        <dbReference type="SAM" id="Phobius"/>
    </source>
</evidence>
<dbReference type="AlphaFoldDB" id="A0A8H1LCY7"/>
<accession>A0A8H1LCY7</accession>
<dbReference type="NCBIfam" id="NF040672">
    <property type="entry name" value="SCO2322_fam"/>
    <property type="match status" value="1"/>
</dbReference>
<evidence type="ECO:0000313" key="5">
    <source>
        <dbReference type="Proteomes" id="UP000298111"/>
    </source>
</evidence>
<sequence length="250" mass="25179">MLLTALLAVLVTFAAPVTATAAPSAASVAAGTRTAAGTTAEGGYRYWSFWLRGDDGSWSYATEGPATQRPEDGDTIGFRFALSEDSAQATRPRGTPKFAAACADVEAGSGSKRVAVRIDFGTRADAPDGEKKDPPASRTRCARVPENATAAEALAKVATPLRYSSDSMLCAIDHYPARGCGEQVGGSKRDTDGADAGGDGSSKSGAGDSGEAGDASGDGGMSTGLGVGAGVAAIAVLGGAALWQARRRKR</sequence>
<feature type="signal peptide" evidence="3">
    <location>
        <begin position="1"/>
        <end position="21"/>
    </location>
</feature>
<feature type="chain" id="PRO_5034046204" description="Secreted protein" evidence="3">
    <location>
        <begin position="22"/>
        <end position="250"/>
    </location>
</feature>
<proteinExistence type="predicted"/>
<gene>
    <name evidence="4" type="ORF">D8771_14450</name>
</gene>
<keyword evidence="2" id="KW-0812">Transmembrane</keyword>
<dbReference type="Proteomes" id="UP000298111">
    <property type="component" value="Unassembled WGS sequence"/>
</dbReference>
<feature type="region of interest" description="Disordered" evidence="1">
    <location>
        <begin position="121"/>
        <end position="144"/>
    </location>
</feature>
<name>A0A8H1LCY7_9ACTN</name>
<feature type="transmembrane region" description="Helical" evidence="2">
    <location>
        <begin position="224"/>
        <end position="243"/>
    </location>
</feature>
<dbReference type="GeneID" id="75183900"/>
<feature type="compositionally biased region" description="Basic and acidic residues" evidence="1">
    <location>
        <begin position="121"/>
        <end position="135"/>
    </location>
</feature>
<reference evidence="4 5" key="1">
    <citation type="submission" date="2018-10" db="EMBL/GenBank/DDBJ databases">
        <title>Isolation of pseudouridimycin from Streptomyces albus DSM 40763.</title>
        <authorList>
            <person name="Rosenqvist P."/>
            <person name="Metsae-Ketelae M."/>
            <person name="Virta P."/>
        </authorList>
    </citation>
    <scope>NUCLEOTIDE SEQUENCE [LARGE SCALE GENOMIC DNA]</scope>
    <source>
        <strain evidence="4 5">DSM 40763</strain>
    </source>
</reference>
<keyword evidence="2" id="KW-0472">Membrane</keyword>
<comment type="caution">
    <text evidence="4">The sequence shown here is derived from an EMBL/GenBank/DDBJ whole genome shotgun (WGS) entry which is preliminary data.</text>
</comment>
<dbReference type="RefSeq" id="WP_078845624.1">
    <property type="nucleotide sequence ID" value="NZ_CP103060.1"/>
</dbReference>
<keyword evidence="3" id="KW-0732">Signal</keyword>
<keyword evidence="2" id="KW-1133">Transmembrane helix</keyword>
<evidence type="ECO:0000256" key="1">
    <source>
        <dbReference type="SAM" id="MobiDB-lite"/>
    </source>
</evidence>
<evidence type="ECO:0008006" key="6">
    <source>
        <dbReference type="Google" id="ProtNLM"/>
    </source>
</evidence>
<protein>
    <recommendedName>
        <fullName evidence="6">Secreted protein</fullName>
    </recommendedName>
</protein>
<evidence type="ECO:0000256" key="3">
    <source>
        <dbReference type="SAM" id="SignalP"/>
    </source>
</evidence>
<organism evidence="4 5">
    <name type="scientific">Streptomyces albus</name>
    <dbReference type="NCBI Taxonomy" id="1888"/>
    <lineage>
        <taxon>Bacteria</taxon>
        <taxon>Bacillati</taxon>
        <taxon>Actinomycetota</taxon>
        <taxon>Actinomycetes</taxon>
        <taxon>Kitasatosporales</taxon>
        <taxon>Streptomycetaceae</taxon>
        <taxon>Streptomyces</taxon>
    </lineage>
</organism>
<dbReference type="EMBL" id="RCIY01000055">
    <property type="protein sequence ID" value="TGG83554.1"/>
    <property type="molecule type" value="Genomic_DNA"/>
</dbReference>
<evidence type="ECO:0000313" key="4">
    <source>
        <dbReference type="EMBL" id="TGG83554.1"/>
    </source>
</evidence>
<dbReference type="InterPro" id="IPR047703">
    <property type="entry name" value="SCO2322-like"/>
</dbReference>
<feature type="region of interest" description="Disordered" evidence="1">
    <location>
        <begin position="180"/>
        <end position="223"/>
    </location>
</feature>